<feature type="signal peptide" evidence="1">
    <location>
        <begin position="1"/>
        <end position="26"/>
    </location>
</feature>
<name>A0AAD6KSV2_9ROSI</name>
<evidence type="ECO:0000313" key="3">
    <source>
        <dbReference type="Proteomes" id="UP001162972"/>
    </source>
</evidence>
<feature type="chain" id="PRO_5042266167" evidence="1">
    <location>
        <begin position="27"/>
        <end position="202"/>
    </location>
</feature>
<proteinExistence type="predicted"/>
<keyword evidence="3" id="KW-1185">Reference proteome</keyword>
<comment type="caution">
    <text evidence="2">The sequence shown here is derived from an EMBL/GenBank/DDBJ whole genome shotgun (WGS) entry which is preliminary data.</text>
</comment>
<keyword evidence="1" id="KW-0732">Signal</keyword>
<accession>A0AAD6KSV2</accession>
<sequence length="202" mass="21760">MNRGSCPSFFSVFLLLSGTCINKLLANFGSNSPTVDGLPVSGLCSNHAWPTLDQDLYGSSFGITTLVMTSKTFKIPDHVTQKGQNGIIYPRTNPHPKPRDSQHQSNVTLHSQLALSRSRFAAWIPRVHGKMICCAMSISAWTYIPALVLNVQAKMGPATNMASYSHARATHVPSPAAYLAGHSHVTSGSNELLIDDNSPVKG</sequence>
<dbReference type="Proteomes" id="UP001162972">
    <property type="component" value="Chromosome 8"/>
</dbReference>
<dbReference type="EMBL" id="JAPFFJ010000004">
    <property type="protein sequence ID" value="KAJ6428963.1"/>
    <property type="molecule type" value="Genomic_DNA"/>
</dbReference>
<organism evidence="2 3">
    <name type="scientific">Salix udensis</name>
    <dbReference type="NCBI Taxonomy" id="889485"/>
    <lineage>
        <taxon>Eukaryota</taxon>
        <taxon>Viridiplantae</taxon>
        <taxon>Streptophyta</taxon>
        <taxon>Embryophyta</taxon>
        <taxon>Tracheophyta</taxon>
        <taxon>Spermatophyta</taxon>
        <taxon>Magnoliopsida</taxon>
        <taxon>eudicotyledons</taxon>
        <taxon>Gunneridae</taxon>
        <taxon>Pentapetalae</taxon>
        <taxon>rosids</taxon>
        <taxon>fabids</taxon>
        <taxon>Malpighiales</taxon>
        <taxon>Salicaceae</taxon>
        <taxon>Saliceae</taxon>
        <taxon>Salix</taxon>
    </lineage>
</organism>
<dbReference type="AlphaFoldDB" id="A0AAD6KSV2"/>
<gene>
    <name evidence="2" type="ORF">OIU84_020576</name>
</gene>
<evidence type="ECO:0000256" key="1">
    <source>
        <dbReference type="SAM" id="SignalP"/>
    </source>
</evidence>
<evidence type="ECO:0000313" key="2">
    <source>
        <dbReference type="EMBL" id="KAJ6428963.1"/>
    </source>
</evidence>
<protein>
    <submittedName>
        <fullName evidence="2">Uncharacterized protein</fullName>
    </submittedName>
</protein>
<reference evidence="2 3" key="1">
    <citation type="journal article" date="2023" name="Int. J. Mol. Sci.">
        <title>De Novo Assembly and Annotation of 11 Diverse Shrub Willow (Salix) Genomes Reveals Novel Gene Organization in Sex-Linked Regions.</title>
        <authorList>
            <person name="Hyden B."/>
            <person name="Feng K."/>
            <person name="Yates T.B."/>
            <person name="Jawdy S."/>
            <person name="Cereghino C."/>
            <person name="Smart L.B."/>
            <person name="Muchero W."/>
        </authorList>
    </citation>
    <scope>NUCLEOTIDE SEQUENCE [LARGE SCALE GENOMIC DNA]</scope>
    <source>
        <tissue evidence="2">Shoot tip</tissue>
    </source>
</reference>